<evidence type="ECO:0000256" key="1">
    <source>
        <dbReference type="SAM" id="SignalP"/>
    </source>
</evidence>
<feature type="chain" id="PRO_5036456654" evidence="1">
    <location>
        <begin position="19"/>
        <end position="114"/>
    </location>
</feature>
<protein>
    <submittedName>
        <fullName evidence="2">Uncharacterized protein</fullName>
    </submittedName>
</protein>
<sequence length="114" mass="12768">MKQVVFSLVLLYVCQIFASEVQPSADNKHDDDDDPLLHSLHSVLIGKMAEARNTVLHGSPAGQVLVLDPFKMEPLSLTVQEPKGFVNVSLRKVNSSKNSMFYELLEKRKKLSET</sequence>
<dbReference type="Proteomes" id="UP000887116">
    <property type="component" value="Unassembled WGS sequence"/>
</dbReference>
<keyword evidence="3" id="KW-1185">Reference proteome</keyword>
<name>A0A8X6M1I3_TRICU</name>
<keyword evidence="1" id="KW-0732">Signal</keyword>
<accession>A0A8X6M1I3</accession>
<proteinExistence type="predicted"/>
<evidence type="ECO:0000313" key="3">
    <source>
        <dbReference type="Proteomes" id="UP000887116"/>
    </source>
</evidence>
<dbReference type="EMBL" id="BMAO01019315">
    <property type="protein sequence ID" value="GFR29830.1"/>
    <property type="molecule type" value="Genomic_DNA"/>
</dbReference>
<dbReference type="AlphaFoldDB" id="A0A8X6M1I3"/>
<comment type="caution">
    <text evidence="2">The sequence shown here is derived from an EMBL/GenBank/DDBJ whole genome shotgun (WGS) entry which is preliminary data.</text>
</comment>
<reference evidence="2" key="1">
    <citation type="submission" date="2020-07" db="EMBL/GenBank/DDBJ databases">
        <title>Multicomponent nature underlies the extraordinary mechanical properties of spider dragline silk.</title>
        <authorList>
            <person name="Kono N."/>
            <person name="Nakamura H."/>
            <person name="Mori M."/>
            <person name="Yoshida Y."/>
            <person name="Ohtoshi R."/>
            <person name="Malay A.D."/>
            <person name="Moran D.A.P."/>
            <person name="Tomita M."/>
            <person name="Numata K."/>
            <person name="Arakawa K."/>
        </authorList>
    </citation>
    <scope>NUCLEOTIDE SEQUENCE</scope>
</reference>
<evidence type="ECO:0000313" key="2">
    <source>
        <dbReference type="EMBL" id="GFR29830.1"/>
    </source>
</evidence>
<organism evidence="2 3">
    <name type="scientific">Trichonephila clavata</name>
    <name type="common">Joro spider</name>
    <name type="synonym">Nephila clavata</name>
    <dbReference type="NCBI Taxonomy" id="2740835"/>
    <lineage>
        <taxon>Eukaryota</taxon>
        <taxon>Metazoa</taxon>
        <taxon>Ecdysozoa</taxon>
        <taxon>Arthropoda</taxon>
        <taxon>Chelicerata</taxon>
        <taxon>Arachnida</taxon>
        <taxon>Araneae</taxon>
        <taxon>Araneomorphae</taxon>
        <taxon>Entelegynae</taxon>
        <taxon>Araneoidea</taxon>
        <taxon>Nephilidae</taxon>
        <taxon>Trichonephila</taxon>
    </lineage>
</organism>
<gene>
    <name evidence="2" type="primary">AVEN_7281_1</name>
    <name evidence="2" type="ORF">TNCT_96351</name>
</gene>
<dbReference type="OrthoDB" id="6417507at2759"/>
<feature type="signal peptide" evidence="1">
    <location>
        <begin position="1"/>
        <end position="18"/>
    </location>
</feature>